<dbReference type="OrthoDB" id="9815222at2"/>
<gene>
    <name evidence="1" type="ORF">SE15_13910</name>
</gene>
<dbReference type="STRING" id="869279.SE15_13910"/>
<protein>
    <submittedName>
        <fullName evidence="1">Uncharacterized protein</fullName>
    </submittedName>
</protein>
<dbReference type="RefSeq" id="WP_054522710.1">
    <property type="nucleotide sequence ID" value="NZ_LGKO01000006.1"/>
</dbReference>
<dbReference type="EMBL" id="LGKO01000006">
    <property type="protein sequence ID" value="KPL82169.1"/>
    <property type="molecule type" value="Genomic_DNA"/>
</dbReference>
<name>A0A0P6YIJ0_9CHLR</name>
<comment type="caution">
    <text evidence="1">The sequence shown here is derived from an EMBL/GenBank/DDBJ whole genome shotgun (WGS) entry which is preliminary data.</text>
</comment>
<dbReference type="Proteomes" id="UP000050544">
    <property type="component" value="Unassembled WGS sequence"/>
</dbReference>
<organism evidence="1 2">
    <name type="scientific">Thermanaerothrix daxensis</name>
    <dbReference type="NCBI Taxonomy" id="869279"/>
    <lineage>
        <taxon>Bacteria</taxon>
        <taxon>Bacillati</taxon>
        <taxon>Chloroflexota</taxon>
        <taxon>Anaerolineae</taxon>
        <taxon>Anaerolineales</taxon>
        <taxon>Anaerolineaceae</taxon>
        <taxon>Thermanaerothrix</taxon>
    </lineage>
</organism>
<sequence>MFNAAISGELPNENYEPDISVVVQQIFSFLYQNPNGVDEESILELLSLLCSEKSSKLILSELKNKGWIEYQHTQFFASTKLSDLGQKGRIHSNIPDPQSYRVIDIASGIGIGKISGTPDEVFMLGGRVWHVIIVEKNVIKAQLIRGKIASPSFQRHKGQGACH</sequence>
<keyword evidence="2" id="KW-1185">Reference proteome</keyword>
<evidence type="ECO:0000313" key="2">
    <source>
        <dbReference type="Proteomes" id="UP000050544"/>
    </source>
</evidence>
<dbReference type="AlphaFoldDB" id="A0A0P6YIJ0"/>
<accession>A0A0P6YIJ0</accession>
<evidence type="ECO:0000313" key="1">
    <source>
        <dbReference type="EMBL" id="KPL82169.1"/>
    </source>
</evidence>
<reference evidence="1 2" key="1">
    <citation type="submission" date="2015-07" db="EMBL/GenBank/DDBJ databases">
        <title>Whole genome sequence of Thermanaerothrix daxensis DSM 23592.</title>
        <authorList>
            <person name="Hemp J."/>
            <person name="Ward L.M."/>
            <person name="Pace L.A."/>
            <person name="Fischer W.W."/>
        </authorList>
    </citation>
    <scope>NUCLEOTIDE SEQUENCE [LARGE SCALE GENOMIC DNA]</scope>
    <source>
        <strain evidence="1 2">GNS-1</strain>
    </source>
</reference>
<proteinExistence type="predicted"/>